<dbReference type="AlphaFoldDB" id="A0A9W6TQF9"/>
<sequence length="75" mass="8367">MREIERLTSEDDVQQQQGTDEGGPSDDDDDTISRSDAVSPRSSKGWGGWERRLAGRWINDYCNTGASTHGLALRR</sequence>
<dbReference type="EMBL" id="BSXW01000292">
    <property type="protein sequence ID" value="GMF17733.1"/>
    <property type="molecule type" value="Genomic_DNA"/>
</dbReference>
<accession>A0A9W6TQF9</accession>
<proteinExistence type="predicted"/>
<gene>
    <name evidence="2" type="ORF">Plil01_000654300</name>
</gene>
<evidence type="ECO:0000256" key="1">
    <source>
        <dbReference type="SAM" id="MobiDB-lite"/>
    </source>
</evidence>
<dbReference type="Proteomes" id="UP001165083">
    <property type="component" value="Unassembled WGS sequence"/>
</dbReference>
<organism evidence="2 3">
    <name type="scientific">Phytophthora lilii</name>
    <dbReference type="NCBI Taxonomy" id="2077276"/>
    <lineage>
        <taxon>Eukaryota</taxon>
        <taxon>Sar</taxon>
        <taxon>Stramenopiles</taxon>
        <taxon>Oomycota</taxon>
        <taxon>Peronosporomycetes</taxon>
        <taxon>Peronosporales</taxon>
        <taxon>Peronosporaceae</taxon>
        <taxon>Phytophthora</taxon>
    </lineage>
</organism>
<keyword evidence="3" id="KW-1185">Reference proteome</keyword>
<evidence type="ECO:0000313" key="3">
    <source>
        <dbReference type="Proteomes" id="UP001165083"/>
    </source>
</evidence>
<feature type="region of interest" description="Disordered" evidence="1">
    <location>
        <begin position="1"/>
        <end position="48"/>
    </location>
</feature>
<protein>
    <submittedName>
        <fullName evidence="2">Unnamed protein product</fullName>
    </submittedName>
</protein>
<reference evidence="2" key="1">
    <citation type="submission" date="2023-04" db="EMBL/GenBank/DDBJ databases">
        <title>Phytophthora lilii NBRC 32176.</title>
        <authorList>
            <person name="Ichikawa N."/>
            <person name="Sato H."/>
            <person name="Tonouchi N."/>
        </authorList>
    </citation>
    <scope>NUCLEOTIDE SEQUENCE</scope>
    <source>
        <strain evidence="2">NBRC 32176</strain>
    </source>
</reference>
<name>A0A9W6TQF9_9STRA</name>
<evidence type="ECO:0000313" key="2">
    <source>
        <dbReference type="EMBL" id="GMF17733.1"/>
    </source>
</evidence>
<comment type="caution">
    <text evidence="2">The sequence shown here is derived from an EMBL/GenBank/DDBJ whole genome shotgun (WGS) entry which is preliminary data.</text>
</comment>